<evidence type="ECO:0000313" key="4">
    <source>
        <dbReference type="EMBL" id="RSM44831.1"/>
    </source>
</evidence>
<feature type="region of interest" description="Disordered" evidence="1">
    <location>
        <begin position="783"/>
        <end position="814"/>
    </location>
</feature>
<dbReference type="AlphaFoldDB" id="A0A428WP27"/>
<dbReference type="Gene3D" id="1.25.40.10">
    <property type="entry name" value="Tetratricopeptide repeat domain"/>
    <property type="match status" value="1"/>
</dbReference>
<sequence length="1178" mass="129303">MYDPVGGVAECDGCRRQMLVELRMIRNLEAEPQVLDEIREGIIFDFVCRYCHSTTRLPHPLLVYHQRHLPTMLYIAVPGMSRHDSQWTGTDLAQVVRAAENLTEAPHVGWGELEAITPVIENWMTEPTPANQEAAPPEEPLPDDLEALLARIRERLDPSAAVVDQLTQVDTSLAELSLARRRFGEAADQRIAEVTPVLEKLRIAVELTQIEELIDPVRGATPQGFERALIQSTALEERAEGSQRAHASVYRALARFKLDEHSGVEDHTEAIAILEPVLPVLRAEAERTWLAAALSNLGMMYYEQRRTGAVDTWIERSIRVGEEALGLPELSRVDSLRDRARRAAVLGNLHNAYGARLTGDPAENEARSFRLGEEALALLDPAESAFTVALIRNNLGMQYLRSQRGDRSANIEKAREELEFAATGLRREHAPMEWAMVQNNLGICYQERYAGDRAGNIEMAFTCFSNATAATRRENNLGEWSRARLGLAMTMLERDLEPVERFEQQSVDLIEEVLAAVEPDTPVAGECHQQLATLFGRRVNSGAVEYAGRALEHGARAILLHDRDRQPRAWGLTMSGLSLVKAQMADPDLPGSLKCAEDAIKALPRDSLPFEWGIAQLNKAVVHQIHGNLGAAVVHGELALQELTPARAPVIAARAADVVGECHAEAARWPEAAEAFQSAVTAFRYAYQDAARASARTALFRQAGVAHTSAAYATARAGDLAQAAMLAEAGRAFALREALELDPDTVDLSADHDSDEYREYLSALASMRAAEAAVRVPWLAHPRTTAQQARSEDRQRQSELESARRAAAQARARLTTPAPTDVAAIRRYAAGLDAVVYILSSAWGTVMLTLRPETGLIEKREHAFTHEHLAALLLHRDGPRGGLLVGAVLGGELMRQAIEDLQRSPVAGWLRDGLQGLGTTMIVPMGPWSAVPFALFTEDGSVLVHAVSAEVRHHCRTRLARKSGRRPGVLGYAHRSLPLASREVEAVAAMFGDGLTVPAGPSAKDDLLAALARFDHLHLATHGIYQLDEPAESAIYVDEEPLPLRELIQHQLLNGVRLAFLSACQTGISDVLSARDEVVGLPSACIHSGAIGVIGTLWQVDDAATLLLVQTFYREYRSSEPPVALARARKWLRTVSAGEILRECADLPPALEFLRLRPSTDRPFSEPYFWAPFIYVGA</sequence>
<organism evidence="4 5">
    <name type="scientific">Amycolatopsis balhimycina DSM 5908</name>
    <dbReference type="NCBI Taxonomy" id="1081091"/>
    <lineage>
        <taxon>Bacteria</taxon>
        <taxon>Bacillati</taxon>
        <taxon>Actinomycetota</taxon>
        <taxon>Actinomycetes</taxon>
        <taxon>Pseudonocardiales</taxon>
        <taxon>Pseudonocardiaceae</taxon>
        <taxon>Amycolatopsis</taxon>
    </lineage>
</organism>
<dbReference type="Pfam" id="PF14353">
    <property type="entry name" value="CpXC"/>
    <property type="match status" value="1"/>
</dbReference>
<feature type="compositionally biased region" description="Low complexity" evidence="1">
    <location>
        <begin position="805"/>
        <end position="814"/>
    </location>
</feature>
<dbReference type="Pfam" id="PF12770">
    <property type="entry name" value="CHAT"/>
    <property type="match status" value="1"/>
</dbReference>
<comment type="caution">
    <text evidence="4">The sequence shown here is derived from an EMBL/GenBank/DDBJ whole genome shotgun (WGS) entry which is preliminary data.</text>
</comment>
<feature type="compositionally biased region" description="Basic and acidic residues" evidence="1">
    <location>
        <begin position="790"/>
        <end position="804"/>
    </location>
</feature>
<dbReference type="InterPro" id="IPR024983">
    <property type="entry name" value="CHAT_dom"/>
</dbReference>
<evidence type="ECO:0000313" key="5">
    <source>
        <dbReference type="Proteomes" id="UP000286716"/>
    </source>
</evidence>
<evidence type="ECO:0000256" key="1">
    <source>
        <dbReference type="SAM" id="MobiDB-lite"/>
    </source>
</evidence>
<feature type="domain" description="CHAT" evidence="2">
    <location>
        <begin position="914"/>
        <end position="1177"/>
    </location>
</feature>
<dbReference type="Proteomes" id="UP000286716">
    <property type="component" value="Unassembled WGS sequence"/>
</dbReference>
<name>A0A428WP27_AMYBA</name>
<accession>A0A428WP27</accession>
<dbReference type="OrthoDB" id="3206999at2"/>
<evidence type="ECO:0000259" key="2">
    <source>
        <dbReference type="Pfam" id="PF12770"/>
    </source>
</evidence>
<keyword evidence="5" id="KW-1185">Reference proteome</keyword>
<feature type="domain" description="CpXC" evidence="3">
    <location>
        <begin position="10"/>
        <end position="75"/>
    </location>
</feature>
<dbReference type="PANTHER" id="PTHR10098">
    <property type="entry name" value="RAPSYN-RELATED"/>
    <property type="match status" value="1"/>
</dbReference>
<reference evidence="4 5" key="1">
    <citation type="submission" date="2018-05" db="EMBL/GenBank/DDBJ databases">
        <title>Evolution of GPA BGCs.</title>
        <authorList>
            <person name="Waglechner N."/>
            <person name="Wright G.D."/>
        </authorList>
    </citation>
    <scope>NUCLEOTIDE SEQUENCE [LARGE SCALE GENOMIC DNA]</scope>
    <source>
        <strain evidence="4 5">DSM 5908</strain>
    </source>
</reference>
<protein>
    <submittedName>
        <fullName evidence="4">CHAT domain-containing protein</fullName>
    </submittedName>
</protein>
<dbReference type="EMBL" id="QHHU01000018">
    <property type="protein sequence ID" value="RSM44831.1"/>
    <property type="molecule type" value="Genomic_DNA"/>
</dbReference>
<dbReference type="InterPro" id="IPR025682">
    <property type="entry name" value="CpXC_dom"/>
</dbReference>
<dbReference type="InterPro" id="IPR011990">
    <property type="entry name" value="TPR-like_helical_dom_sf"/>
</dbReference>
<proteinExistence type="predicted"/>
<evidence type="ECO:0000259" key="3">
    <source>
        <dbReference type="Pfam" id="PF14353"/>
    </source>
</evidence>
<dbReference type="RefSeq" id="WP_084641384.1">
    <property type="nucleotide sequence ID" value="NZ_QHHU01000018.1"/>
</dbReference>
<dbReference type="SUPFAM" id="SSF48452">
    <property type="entry name" value="TPR-like"/>
    <property type="match status" value="2"/>
</dbReference>
<gene>
    <name evidence="4" type="ORF">DMA12_14895</name>
</gene>